<organism evidence="2 3">
    <name type="scientific">Serendipita indica (strain DSM 11827)</name>
    <name type="common">Root endophyte fungus</name>
    <name type="synonym">Piriformospora indica</name>
    <dbReference type="NCBI Taxonomy" id="1109443"/>
    <lineage>
        <taxon>Eukaryota</taxon>
        <taxon>Fungi</taxon>
        <taxon>Dikarya</taxon>
        <taxon>Basidiomycota</taxon>
        <taxon>Agaricomycotina</taxon>
        <taxon>Agaricomycetes</taxon>
        <taxon>Sebacinales</taxon>
        <taxon>Serendipitaceae</taxon>
        <taxon>Serendipita</taxon>
    </lineage>
</organism>
<gene>
    <name evidence="2" type="ORF">PIIN_01825</name>
</gene>
<dbReference type="EMBL" id="CAFZ01000023">
    <property type="protein sequence ID" value="CCA67957.1"/>
    <property type="molecule type" value="Genomic_DNA"/>
</dbReference>
<proteinExistence type="predicted"/>
<keyword evidence="3" id="KW-1185">Reference proteome</keyword>
<feature type="compositionally biased region" description="Polar residues" evidence="1">
    <location>
        <begin position="11"/>
        <end position="23"/>
    </location>
</feature>
<accession>G4T9G4</accession>
<evidence type="ECO:0000313" key="3">
    <source>
        <dbReference type="Proteomes" id="UP000007148"/>
    </source>
</evidence>
<feature type="region of interest" description="Disordered" evidence="1">
    <location>
        <begin position="1"/>
        <end position="46"/>
    </location>
</feature>
<sequence length="127" mass="14165">MNQPFPDDSTESSVSRALSSFPATTPDAANIGRALRPHNGHEENMKSNAEWLSQILQRHPPDRAQTLGAAIMGILRSHWWNQNVSRPPDYQGDEFDHLVEGPGYDKCALCGSYDGISCVKLHFDYSH</sequence>
<evidence type="ECO:0000313" key="2">
    <source>
        <dbReference type="EMBL" id="CCA67957.1"/>
    </source>
</evidence>
<dbReference type="InParanoid" id="G4T9G4"/>
<comment type="caution">
    <text evidence="2">The sequence shown here is derived from an EMBL/GenBank/DDBJ whole genome shotgun (WGS) entry which is preliminary data.</text>
</comment>
<reference evidence="2 3" key="1">
    <citation type="journal article" date="2011" name="PLoS Pathog.">
        <title>Endophytic Life Strategies Decoded by Genome and Transcriptome Analyses of the Mutualistic Root Symbiont Piriformospora indica.</title>
        <authorList>
            <person name="Zuccaro A."/>
            <person name="Lahrmann U."/>
            <person name="Guldener U."/>
            <person name="Langen G."/>
            <person name="Pfiffi S."/>
            <person name="Biedenkopf D."/>
            <person name="Wong P."/>
            <person name="Samans B."/>
            <person name="Grimm C."/>
            <person name="Basiewicz M."/>
            <person name="Murat C."/>
            <person name="Martin F."/>
            <person name="Kogel K.H."/>
        </authorList>
    </citation>
    <scope>NUCLEOTIDE SEQUENCE [LARGE SCALE GENOMIC DNA]</scope>
    <source>
        <strain evidence="2 3">DSM 11827</strain>
    </source>
</reference>
<evidence type="ECO:0000256" key="1">
    <source>
        <dbReference type="SAM" id="MobiDB-lite"/>
    </source>
</evidence>
<protein>
    <submittedName>
        <fullName evidence="2">Uncharacterized protein</fullName>
    </submittedName>
</protein>
<name>G4T9G4_SERID</name>
<dbReference type="HOGENOM" id="CLU_1938957_0_0_1"/>
<dbReference type="Proteomes" id="UP000007148">
    <property type="component" value="Unassembled WGS sequence"/>
</dbReference>
<dbReference type="AlphaFoldDB" id="G4T9G4"/>